<name>A0A9E4DSJ4_9ENTE</name>
<comment type="caution">
    <text evidence="1">The sequence shown here is derived from an EMBL/GenBank/DDBJ whole genome shotgun (WGS) entry which is preliminary data.</text>
</comment>
<sequence>MKTIIITDDDNGEIKFERKGVNEANATFMLAATLIAASRSVGLTEEKLNSSMSGLWEEGSVTEVEE</sequence>
<protein>
    <submittedName>
        <fullName evidence="1">Uncharacterized protein</fullName>
    </submittedName>
</protein>
<accession>A0A9E4DSJ4</accession>
<reference evidence="1" key="2">
    <citation type="submission" date="2021-11" db="EMBL/GenBank/DDBJ databases">
        <authorList>
            <person name="Gilroy R."/>
        </authorList>
    </citation>
    <scope>NUCLEOTIDE SEQUENCE</scope>
    <source>
        <strain evidence="1">150</strain>
    </source>
</reference>
<evidence type="ECO:0000313" key="2">
    <source>
        <dbReference type="Proteomes" id="UP000813384"/>
    </source>
</evidence>
<dbReference type="Proteomes" id="UP000813384">
    <property type="component" value="Unassembled WGS sequence"/>
</dbReference>
<evidence type="ECO:0000313" key="1">
    <source>
        <dbReference type="EMBL" id="MCC9273885.1"/>
    </source>
</evidence>
<dbReference type="AlphaFoldDB" id="A0A9E4DSJ4"/>
<gene>
    <name evidence="1" type="ORF">K8V42_06300</name>
</gene>
<dbReference type="EMBL" id="JAJJVO010000094">
    <property type="protein sequence ID" value="MCC9273885.1"/>
    <property type="molecule type" value="Genomic_DNA"/>
</dbReference>
<organism evidence="1 2">
    <name type="scientific">Enterococcus aquimarinus</name>
    <dbReference type="NCBI Taxonomy" id="328396"/>
    <lineage>
        <taxon>Bacteria</taxon>
        <taxon>Bacillati</taxon>
        <taxon>Bacillota</taxon>
        <taxon>Bacilli</taxon>
        <taxon>Lactobacillales</taxon>
        <taxon>Enterococcaceae</taxon>
        <taxon>Enterococcus</taxon>
    </lineage>
</organism>
<reference evidence="1" key="1">
    <citation type="journal article" date="2021" name="PeerJ">
        <title>Extensive microbial diversity within the chicken gut microbiome revealed by metagenomics and culture.</title>
        <authorList>
            <person name="Gilroy R."/>
            <person name="Ravi A."/>
            <person name="Getino M."/>
            <person name="Pursley I."/>
            <person name="Horton D.L."/>
            <person name="Alikhan N.F."/>
            <person name="Baker D."/>
            <person name="Gharbi K."/>
            <person name="Hall N."/>
            <person name="Watson M."/>
            <person name="Adriaenssens E.M."/>
            <person name="Foster-Nyarko E."/>
            <person name="Jarju S."/>
            <person name="Secka A."/>
            <person name="Antonio M."/>
            <person name="Oren A."/>
            <person name="Chaudhuri R.R."/>
            <person name="La Ragione R."/>
            <person name="Hildebrand F."/>
            <person name="Pallen M.J."/>
        </authorList>
    </citation>
    <scope>NUCLEOTIDE SEQUENCE</scope>
    <source>
        <strain evidence="1">150</strain>
    </source>
</reference>
<proteinExistence type="predicted"/>